<accession>A0A9Q8T380</accession>
<keyword evidence="5" id="KW-1185">Reference proteome</keyword>
<evidence type="ECO:0000256" key="1">
    <source>
        <dbReference type="ARBA" id="ARBA00023186"/>
    </source>
</evidence>
<feature type="region of interest" description="Disordered" evidence="2">
    <location>
        <begin position="76"/>
        <end position="111"/>
    </location>
</feature>
<dbReference type="GO" id="GO:0005739">
    <property type="term" value="C:mitochondrion"/>
    <property type="evidence" value="ECO:0007669"/>
    <property type="project" value="GOC"/>
</dbReference>
<organism evidence="4 5">
    <name type="scientific">Colletotrichum lupini</name>
    <dbReference type="NCBI Taxonomy" id="145971"/>
    <lineage>
        <taxon>Eukaryota</taxon>
        <taxon>Fungi</taxon>
        <taxon>Dikarya</taxon>
        <taxon>Ascomycota</taxon>
        <taxon>Pezizomycotina</taxon>
        <taxon>Sordariomycetes</taxon>
        <taxon>Hypocreomycetidae</taxon>
        <taxon>Glomerellales</taxon>
        <taxon>Glomerellaceae</taxon>
        <taxon>Colletotrichum</taxon>
        <taxon>Colletotrichum acutatum species complex</taxon>
    </lineage>
</organism>
<dbReference type="InterPro" id="IPR001623">
    <property type="entry name" value="DnaJ_domain"/>
</dbReference>
<dbReference type="InterPro" id="IPR036869">
    <property type="entry name" value="J_dom_sf"/>
</dbReference>
<dbReference type="PANTHER" id="PTHR44157">
    <property type="entry name" value="DNAJ HOMOLOG SUBFAMILY C MEMBER 11"/>
    <property type="match status" value="1"/>
</dbReference>
<evidence type="ECO:0000313" key="4">
    <source>
        <dbReference type="EMBL" id="UQC88381.1"/>
    </source>
</evidence>
<dbReference type="InterPro" id="IPR018253">
    <property type="entry name" value="DnaJ_domain_CS"/>
</dbReference>
<dbReference type="InterPro" id="IPR024586">
    <property type="entry name" value="DnaJ-like_C11_C"/>
</dbReference>
<evidence type="ECO:0000259" key="3">
    <source>
        <dbReference type="PROSITE" id="PS50076"/>
    </source>
</evidence>
<dbReference type="Gene3D" id="1.10.287.110">
    <property type="entry name" value="DnaJ domain"/>
    <property type="match status" value="1"/>
</dbReference>
<dbReference type="Pfam" id="PF00226">
    <property type="entry name" value="DnaJ"/>
    <property type="match status" value="1"/>
</dbReference>
<dbReference type="PROSITE" id="PS50076">
    <property type="entry name" value="DNAJ_2"/>
    <property type="match status" value="1"/>
</dbReference>
<dbReference type="InterPro" id="IPR052243">
    <property type="entry name" value="Mito_inner_membrane_organizer"/>
</dbReference>
<sequence>MDVGLAGLDVGLAEITGPISPVASPPDPTRRHRGSQQSELDNEAGKRAITTAQVNMAPSQSQSQSLCLSFFRLPRTSPPRNMADSPSRSGSLRVRRTRGGPSRNSSARSSAAWEDYSYLHPSGSYQQQLPQHAQQQLPHALRSASSRFSLNEQFAATRQEYEFGDDDASSILERMTLASDVGDESTIAVSTGGGDATQDIDGAEGDYYDLLCLAKDPTLTPDQIRRAYHRLLLYLHRDGLPENLHGVAQPYFNQVQRGFETLIDPYRRALYDASRLRDVTSALDVPLDEDYRYAYDMSLKEQLRQRAADVMQTSSDLGIRFDATKALRRGSAVTPLDFTLSHSVTVGLPVLGRWIERTAAPKAQRVSSTSKRVPSIALNESDEAGVDQPRESMIYLPPPQVTLTGSVYGIVEEIYRVPLPLLADRYQPLLPLTIPRKRIIQLAEQRPCPLISLKFRQDIIHRTAEDRIAKTSIEVETEALPEASLTAKISHPIHLPNAPYPIVLEGSIKSSRPWTQSAPRIGLGIHRWTGAGTAYAIADSGDWSVWPGETIKLFTDFSQVSKNQLLAEFPMKTSASFEVGYTTSPERVPSTAHEDSPRGECGIRGLDHESAIANDGSWTVSASLTADTIGGYLRFGKDLPALLSASSSNPTAPTRLELELCTNTLLDRHLALRNLWPVGRFSKLGLELGVSLHSLHLSLYWSRLSQRLSIPLLLSPRAEYTPTVFFYAAAVPLLAFAARHFYSSYSASSGRAKRTRGGHLGEADLQAYIARKRAAADDIAVVLSGAVEARQRVERQRGGLVILSAKFGVRGEGQVGDGEGEGDGDGDSDCWAAEEVADVTIAVAALVEDGRLRIPAGVRKASLLGFWDPAPLRRKALHVRYLWRGRESTIEVAGRDELVLPPVKRDLS</sequence>
<dbReference type="PANTHER" id="PTHR44157:SF1">
    <property type="entry name" value="DNAJ HOMOLOG SUBFAMILY C MEMBER 11"/>
    <property type="match status" value="1"/>
</dbReference>
<dbReference type="AlphaFoldDB" id="A0A9Q8T380"/>
<evidence type="ECO:0000313" key="5">
    <source>
        <dbReference type="Proteomes" id="UP000830671"/>
    </source>
</evidence>
<dbReference type="GeneID" id="73347850"/>
<feature type="domain" description="J" evidence="3">
    <location>
        <begin position="206"/>
        <end position="275"/>
    </location>
</feature>
<feature type="region of interest" description="Disordered" evidence="2">
    <location>
        <begin position="16"/>
        <end position="46"/>
    </location>
</feature>
<evidence type="ECO:0000256" key="2">
    <source>
        <dbReference type="SAM" id="MobiDB-lite"/>
    </source>
</evidence>
<name>A0A9Q8T380_9PEZI</name>
<dbReference type="RefSeq" id="XP_049149986.1">
    <property type="nucleotide sequence ID" value="XM_049292840.1"/>
</dbReference>
<gene>
    <name evidence="4" type="ORF">CLUP02_13904</name>
</gene>
<proteinExistence type="predicted"/>
<dbReference type="CDD" id="cd06257">
    <property type="entry name" value="DnaJ"/>
    <property type="match status" value="1"/>
</dbReference>
<protein>
    <submittedName>
        <fullName evidence="4">DnaJ domain-containing protein</fullName>
    </submittedName>
</protein>
<reference evidence="4" key="1">
    <citation type="journal article" date="2021" name="Mol. Plant Microbe Interact.">
        <title>Complete Genome Sequence of the Plant-Pathogenic Fungus Colletotrichum lupini.</title>
        <authorList>
            <person name="Baroncelli R."/>
            <person name="Pensec F."/>
            <person name="Da Lio D."/>
            <person name="Boufleur T."/>
            <person name="Vicente I."/>
            <person name="Sarrocco S."/>
            <person name="Picot A."/>
            <person name="Baraldi E."/>
            <person name="Sukno S."/>
            <person name="Thon M."/>
            <person name="Le Floch G."/>
        </authorList>
    </citation>
    <scope>NUCLEOTIDE SEQUENCE</scope>
    <source>
        <strain evidence="4">IMI 504893</strain>
    </source>
</reference>
<keyword evidence="1" id="KW-0143">Chaperone</keyword>
<dbReference type="Pfam" id="PF11875">
    <property type="entry name" value="DnaJ-like_C11_C"/>
    <property type="match status" value="1"/>
</dbReference>
<feature type="compositionally biased region" description="Low complexity" evidence="2">
    <location>
        <begin position="102"/>
        <end position="111"/>
    </location>
</feature>
<dbReference type="EMBL" id="CP019479">
    <property type="protein sequence ID" value="UQC88381.1"/>
    <property type="molecule type" value="Genomic_DNA"/>
</dbReference>
<dbReference type="GO" id="GO:0042407">
    <property type="term" value="P:cristae formation"/>
    <property type="evidence" value="ECO:0007669"/>
    <property type="project" value="TreeGrafter"/>
</dbReference>
<dbReference type="SUPFAM" id="SSF46565">
    <property type="entry name" value="Chaperone J-domain"/>
    <property type="match status" value="1"/>
</dbReference>
<dbReference type="PROSITE" id="PS00636">
    <property type="entry name" value="DNAJ_1"/>
    <property type="match status" value="1"/>
</dbReference>
<dbReference type="Proteomes" id="UP000830671">
    <property type="component" value="Chromosome 7"/>
</dbReference>
<dbReference type="KEGG" id="clup:CLUP02_13904"/>